<feature type="active site" evidence="9">
    <location>
        <position position="74"/>
    </location>
</feature>
<dbReference type="HAMAP" id="MF_00197">
    <property type="entry name" value="DAP_epimerase"/>
    <property type="match status" value="1"/>
</dbReference>
<accession>A0ABU9VQQ4</accession>
<dbReference type="EC" id="5.1.1.7" evidence="3 8"/>
<reference evidence="10 11" key="1">
    <citation type="submission" date="2024-04" db="EMBL/GenBank/DDBJ databases">
        <title>Genome sequencing and metabolic network reconstruction of aminoacids and betaine degradation by Anoxynatronum sibiricum.</title>
        <authorList>
            <person name="Detkova E.N."/>
            <person name="Boltjanskaja Y.V."/>
            <person name="Mardanov A.V."/>
            <person name="Kevbrin V."/>
        </authorList>
    </citation>
    <scope>NUCLEOTIDE SEQUENCE [LARGE SCALE GENOMIC DNA]</scope>
    <source>
        <strain evidence="10 11">Z-7981</strain>
    </source>
</reference>
<keyword evidence="8" id="KW-0963">Cytoplasm</keyword>
<dbReference type="Pfam" id="PF01678">
    <property type="entry name" value="DAP_epimerase"/>
    <property type="match status" value="2"/>
</dbReference>
<evidence type="ECO:0000256" key="1">
    <source>
        <dbReference type="ARBA" id="ARBA00005196"/>
    </source>
</evidence>
<feature type="site" description="Could be important to modulate the pK values of the two catalytic cysteine residues" evidence="8">
    <location>
        <position position="202"/>
    </location>
</feature>
<dbReference type="RefSeq" id="WP_343184849.1">
    <property type="nucleotide sequence ID" value="NZ_JBCITM010000002.1"/>
</dbReference>
<dbReference type="PROSITE" id="PS01326">
    <property type="entry name" value="DAP_EPIMERASE"/>
    <property type="match status" value="1"/>
</dbReference>
<feature type="active site" description="Proton acceptor" evidence="8">
    <location>
        <position position="211"/>
    </location>
</feature>
<feature type="binding site" evidence="8">
    <location>
        <position position="13"/>
    </location>
    <ligand>
        <name>substrate</name>
    </ligand>
</feature>
<feature type="binding site" evidence="8">
    <location>
        <position position="65"/>
    </location>
    <ligand>
        <name>substrate</name>
    </ligand>
</feature>
<comment type="similarity">
    <text evidence="2 8">Belongs to the diaminopimelate epimerase family.</text>
</comment>
<protein>
    <recommendedName>
        <fullName evidence="3 8">Diaminopimelate epimerase</fullName>
        <shortName evidence="8">DAP epimerase</shortName>
        <ecNumber evidence="3 8">5.1.1.7</ecNumber>
    </recommendedName>
    <alternativeName>
        <fullName evidence="8">PLP-independent amino acid racemase</fullName>
    </alternativeName>
</protein>
<dbReference type="PANTHER" id="PTHR31689">
    <property type="entry name" value="DIAMINOPIMELATE EPIMERASE, CHLOROPLASTIC"/>
    <property type="match status" value="1"/>
</dbReference>
<evidence type="ECO:0000256" key="5">
    <source>
        <dbReference type="ARBA" id="ARBA00023154"/>
    </source>
</evidence>
<gene>
    <name evidence="8 10" type="primary">dapF</name>
    <name evidence="10" type="ORF">AAIG11_03355</name>
</gene>
<feature type="binding site" evidence="8">
    <location>
        <begin position="202"/>
        <end position="203"/>
    </location>
    <ligand>
        <name>substrate</name>
    </ligand>
</feature>
<dbReference type="Gene3D" id="3.10.310.10">
    <property type="entry name" value="Diaminopimelate Epimerase, Chain A, domain 1"/>
    <property type="match status" value="2"/>
</dbReference>
<feature type="site" description="Could be important to modulate the pK values of the two catalytic cysteine residues" evidence="8">
    <location>
        <position position="153"/>
    </location>
</feature>
<dbReference type="NCBIfam" id="TIGR00652">
    <property type="entry name" value="DapF"/>
    <property type="match status" value="1"/>
</dbReference>
<evidence type="ECO:0000313" key="10">
    <source>
        <dbReference type="EMBL" id="MEN1759502.1"/>
    </source>
</evidence>
<feature type="binding site" evidence="8">
    <location>
        <position position="184"/>
    </location>
    <ligand>
        <name>substrate</name>
    </ligand>
</feature>
<comment type="pathway">
    <text evidence="1 8">Amino-acid biosynthesis; L-lysine biosynthesis via DAP pathway; DL-2,6-diaminopimelate from LL-2,6-diaminopimelate: step 1/1.</text>
</comment>
<keyword evidence="5 8" id="KW-0457">Lysine biosynthesis</keyword>
<evidence type="ECO:0000256" key="8">
    <source>
        <dbReference type="HAMAP-Rule" id="MF_00197"/>
    </source>
</evidence>
<keyword evidence="4 8" id="KW-0028">Amino-acid biosynthesis</keyword>
<evidence type="ECO:0000256" key="2">
    <source>
        <dbReference type="ARBA" id="ARBA00010219"/>
    </source>
</evidence>
<evidence type="ECO:0000256" key="7">
    <source>
        <dbReference type="ARBA" id="ARBA00051712"/>
    </source>
</evidence>
<comment type="subcellular location">
    <subcellularLocation>
        <location evidence="8">Cytoplasm</location>
    </subcellularLocation>
</comment>
<evidence type="ECO:0000256" key="6">
    <source>
        <dbReference type="ARBA" id="ARBA00023235"/>
    </source>
</evidence>
<feature type="binding site" evidence="8">
    <location>
        <begin position="75"/>
        <end position="76"/>
    </location>
    <ligand>
        <name>substrate</name>
    </ligand>
</feature>
<comment type="caution">
    <text evidence="8">Lacks conserved residue(s) required for the propagation of feature annotation.</text>
</comment>
<evidence type="ECO:0000313" key="11">
    <source>
        <dbReference type="Proteomes" id="UP001407405"/>
    </source>
</evidence>
<comment type="function">
    <text evidence="8">Catalyzes the stereoinversion of LL-2,6-diaminopimelate (L,L-DAP) to meso-diaminopimelate (meso-DAP), a precursor of L-lysine and an essential component of the bacterial peptidoglycan.</text>
</comment>
<comment type="catalytic activity">
    <reaction evidence="7 8">
        <text>(2S,6S)-2,6-diaminopimelate = meso-2,6-diaminopimelate</text>
        <dbReference type="Rhea" id="RHEA:15393"/>
        <dbReference type="ChEBI" id="CHEBI:57609"/>
        <dbReference type="ChEBI" id="CHEBI:57791"/>
        <dbReference type="EC" id="5.1.1.7"/>
    </reaction>
</comment>
<feature type="binding site" evidence="8">
    <location>
        <begin position="212"/>
        <end position="213"/>
    </location>
    <ligand>
        <name>substrate</name>
    </ligand>
</feature>
<feature type="active site" description="Proton donor" evidence="8">
    <location>
        <position position="74"/>
    </location>
</feature>
<comment type="subunit">
    <text evidence="8">Homodimer.</text>
</comment>
<name>A0ABU9VQQ4_9CLOT</name>
<keyword evidence="11" id="KW-1185">Reference proteome</keyword>
<dbReference type="InterPro" id="IPR001653">
    <property type="entry name" value="DAP_epimerase_DapF"/>
</dbReference>
<dbReference type="SUPFAM" id="SSF54506">
    <property type="entry name" value="Diaminopimelate epimerase-like"/>
    <property type="match status" value="2"/>
</dbReference>
<dbReference type="PANTHER" id="PTHR31689:SF0">
    <property type="entry name" value="DIAMINOPIMELATE EPIMERASE"/>
    <property type="match status" value="1"/>
</dbReference>
<sequence>MKIPFVKMQGIGNDFILMKEKELPAGIEIARLVKNACHRRFGIGADGLMVAVASAIADARMEYYNSDGSRGEMCGNGIRCFARYIDTKPSPDKEEMCVETLAGVISLNIRSVDINTSEVAVDMGKPVIHTLQATIEVGGQSFEYAYVTMGVPHVVIFTNKPGADQVEQVGPMIEKHAFFPDGTNVNFCYIENSRQAHVMTWERGAGHTLACGTGITSVCAVAHQLGLVADEVQVKAEGGQLHLAICPDKRLIMTGPATDICHGEYVHRNDSI</sequence>
<dbReference type="EMBL" id="JBCITM010000002">
    <property type="protein sequence ID" value="MEN1759502.1"/>
    <property type="molecule type" value="Genomic_DNA"/>
</dbReference>
<evidence type="ECO:0000256" key="3">
    <source>
        <dbReference type="ARBA" id="ARBA00013080"/>
    </source>
</evidence>
<comment type="caution">
    <text evidence="10">The sequence shown here is derived from an EMBL/GenBank/DDBJ whole genome shotgun (WGS) entry which is preliminary data.</text>
</comment>
<evidence type="ECO:0000256" key="9">
    <source>
        <dbReference type="PROSITE-ProRule" id="PRU10125"/>
    </source>
</evidence>
<dbReference type="Proteomes" id="UP001407405">
    <property type="component" value="Unassembled WGS sequence"/>
</dbReference>
<evidence type="ECO:0000256" key="4">
    <source>
        <dbReference type="ARBA" id="ARBA00022605"/>
    </source>
</evidence>
<dbReference type="InterPro" id="IPR018510">
    <property type="entry name" value="DAP_epimerase_AS"/>
</dbReference>
<organism evidence="10 11">
    <name type="scientific">Anoxynatronum sibiricum</name>
    <dbReference type="NCBI Taxonomy" id="210623"/>
    <lineage>
        <taxon>Bacteria</taxon>
        <taxon>Bacillati</taxon>
        <taxon>Bacillota</taxon>
        <taxon>Clostridia</taxon>
        <taxon>Eubacteriales</taxon>
        <taxon>Clostridiaceae</taxon>
        <taxon>Anoxynatronum</taxon>
    </lineage>
</organism>
<proteinExistence type="inferred from homology"/>
<keyword evidence="6 8" id="KW-0413">Isomerase</keyword>
<dbReference type="GO" id="GO:0008837">
    <property type="term" value="F:diaminopimelate epimerase activity"/>
    <property type="evidence" value="ECO:0007669"/>
    <property type="project" value="UniProtKB-EC"/>
</dbReference>